<dbReference type="PANTHER" id="PTHR30389">
    <property type="entry name" value="FUMARATE HYDRATASE-RELATED"/>
    <property type="match status" value="1"/>
</dbReference>
<dbReference type="Pfam" id="PF05681">
    <property type="entry name" value="Fumerase"/>
    <property type="match status" value="1"/>
</dbReference>
<protein>
    <submittedName>
        <fullName evidence="8">L(+)-tartrate dehydratase subunit alpha</fullName>
        <ecNumber evidence="8">4.2.1.32</ecNumber>
    </submittedName>
</protein>
<dbReference type="GO" id="GO:0051539">
    <property type="term" value="F:4 iron, 4 sulfur cluster binding"/>
    <property type="evidence" value="ECO:0007669"/>
    <property type="project" value="UniProtKB-KW"/>
</dbReference>
<dbReference type="InterPro" id="IPR004646">
    <property type="entry name" value="Fe-S_hydro-lyase_TtdA-typ_cat"/>
</dbReference>
<evidence type="ECO:0000256" key="5">
    <source>
        <dbReference type="ARBA" id="ARBA00023014"/>
    </source>
</evidence>
<evidence type="ECO:0000259" key="7">
    <source>
        <dbReference type="Pfam" id="PF05681"/>
    </source>
</evidence>
<dbReference type="AlphaFoldDB" id="A0A645B5D5"/>
<organism evidence="8">
    <name type="scientific">bioreactor metagenome</name>
    <dbReference type="NCBI Taxonomy" id="1076179"/>
    <lineage>
        <taxon>unclassified sequences</taxon>
        <taxon>metagenomes</taxon>
        <taxon>ecological metagenomes</taxon>
    </lineage>
</organism>
<gene>
    <name evidence="8" type="primary">ttdA_26</name>
    <name evidence="8" type="ORF">SDC9_107502</name>
</gene>
<keyword evidence="6 8" id="KW-0456">Lyase</keyword>
<dbReference type="EC" id="4.2.1.32" evidence="8"/>
<dbReference type="GO" id="GO:0046872">
    <property type="term" value="F:metal ion binding"/>
    <property type="evidence" value="ECO:0007669"/>
    <property type="project" value="UniProtKB-KW"/>
</dbReference>
<keyword evidence="4" id="KW-0408">Iron</keyword>
<reference evidence="8" key="1">
    <citation type="submission" date="2019-08" db="EMBL/GenBank/DDBJ databases">
        <authorList>
            <person name="Kucharzyk K."/>
            <person name="Murdoch R.W."/>
            <person name="Higgins S."/>
            <person name="Loffler F."/>
        </authorList>
    </citation>
    <scope>NUCLEOTIDE SEQUENCE</scope>
</reference>
<feature type="domain" description="Fe-S hydro-lyase tartrate dehydratase alpha-type catalytic" evidence="7">
    <location>
        <begin position="8"/>
        <end position="273"/>
    </location>
</feature>
<keyword evidence="2" id="KW-0004">4Fe-4S</keyword>
<comment type="similarity">
    <text evidence="1">Belongs to the class-I fumarase family.</text>
</comment>
<dbReference type="InterPro" id="IPR051208">
    <property type="entry name" value="Class-I_Fumarase/Tartrate_DH"/>
</dbReference>
<dbReference type="NCBIfam" id="TIGR00722">
    <property type="entry name" value="ttdA_fumA_fumB"/>
    <property type="match status" value="1"/>
</dbReference>
<evidence type="ECO:0000256" key="3">
    <source>
        <dbReference type="ARBA" id="ARBA00022723"/>
    </source>
</evidence>
<accession>A0A645B5D5</accession>
<comment type="caution">
    <text evidence="8">The sequence shown here is derived from an EMBL/GenBank/DDBJ whole genome shotgun (WGS) entry which is preliminary data.</text>
</comment>
<proteinExistence type="inferred from homology"/>
<evidence type="ECO:0000313" key="8">
    <source>
        <dbReference type="EMBL" id="MPM60650.1"/>
    </source>
</evidence>
<keyword evidence="3" id="KW-0479">Metal-binding</keyword>
<evidence type="ECO:0000256" key="6">
    <source>
        <dbReference type="ARBA" id="ARBA00023239"/>
    </source>
</evidence>
<evidence type="ECO:0000256" key="1">
    <source>
        <dbReference type="ARBA" id="ARBA00008876"/>
    </source>
</evidence>
<dbReference type="PANTHER" id="PTHR30389:SF17">
    <property type="entry name" value="L(+)-TARTRATE DEHYDRATASE SUBUNIT ALPHA-RELATED"/>
    <property type="match status" value="1"/>
</dbReference>
<name>A0A645B5D5_9ZZZZ</name>
<dbReference type="NCBIfam" id="NF004885">
    <property type="entry name" value="PRK06246.1"/>
    <property type="match status" value="1"/>
</dbReference>
<dbReference type="GO" id="GO:0008730">
    <property type="term" value="F:L(+)-tartrate dehydratase activity"/>
    <property type="evidence" value="ECO:0007669"/>
    <property type="project" value="UniProtKB-EC"/>
</dbReference>
<dbReference type="EMBL" id="VSSQ01017910">
    <property type="protein sequence ID" value="MPM60650.1"/>
    <property type="molecule type" value="Genomic_DNA"/>
</dbReference>
<evidence type="ECO:0000256" key="4">
    <source>
        <dbReference type="ARBA" id="ARBA00023004"/>
    </source>
</evidence>
<evidence type="ECO:0000256" key="2">
    <source>
        <dbReference type="ARBA" id="ARBA00022485"/>
    </source>
</evidence>
<sequence>MKLAEYIADELICAVTHVPDDVLQRLLWAQRMETSEASKAVLAAILKNLEIADAQQLPMCQDTGMFLVFVDVGKSCPLTLAAIEAAILEGCALAVDKAYYRHSVVEEPVYARNNTLTNLPPVIWWQPVEGSSLTIQILLKGFGSENCCQVRMLNPTCGEEGVIEAVGAIVQAAGGKPCPPIFLGVGLGGSMDRAAYLSKRALLRPVNQQHTDAQYASLEEKILAKVQQTEIGSGGLGGTITALSVAIEHEPTHIAGLPLAVSINCWADRKAKIVWEGEDA</sequence>
<keyword evidence="5" id="KW-0411">Iron-sulfur</keyword>